<accession>A0A080MAS6</accession>
<reference evidence="2" key="1">
    <citation type="submission" date="2014-02" db="EMBL/GenBank/DDBJ databases">
        <title>Expanding our view of genomic diversity in Candidatus Accumulibacter clades.</title>
        <authorList>
            <person name="Skennerton C.T."/>
            <person name="Barr J.J."/>
            <person name="Slater F.R."/>
            <person name="Bond P.L."/>
            <person name="Tyson G.W."/>
        </authorList>
    </citation>
    <scope>NUCLEOTIDE SEQUENCE [LARGE SCALE GENOMIC DNA]</scope>
</reference>
<proteinExistence type="predicted"/>
<dbReference type="InterPro" id="IPR039569">
    <property type="entry name" value="FAS1-like_DH_region"/>
</dbReference>
<dbReference type="PIRSF" id="PIRSF018072">
    <property type="entry name" value="UCP018072"/>
    <property type="match status" value="1"/>
</dbReference>
<evidence type="ECO:0000313" key="2">
    <source>
        <dbReference type="EMBL" id="KFB78343.1"/>
    </source>
</evidence>
<evidence type="ECO:0000259" key="1">
    <source>
        <dbReference type="Pfam" id="PF13452"/>
    </source>
</evidence>
<gene>
    <name evidence="2" type="ORF">AW06_000294</name>
</gene>
<dbReference type="Pfam" id="PF13452">
    <property type="entry name" value="FAS1_DH_region"/>
    <property type="match status" value="1"/>
</dbReference>
<evidence type="ECO:0000313" key="3">
    <source>
        <dbReference type="Proteomes" id="UP000021315"/>
    </source>
</evidence>
<comment type="caution">
    <text evidence="2">The sequence shown here is derived from an EMBL/GenBank/DDBJ whole genome shotgun (WGS) entry which is preliminary data.</text>
</comment>
<dbReference type="Proteomes" id="UP000021315">
    <property type="component" value="Unassembled WGS sequence"/>
</dbReference>
<protein>
    <submittedName>
        <fullName evidence="2">(3R)-hydroxyacyl-ACP dehydratase subunit HadA</fullName>
    </submittedName>
</protein>
<dbReference type="EMBL" id="JDST02000005">
    <property type="protein sequence ID" value="KFB78343.1"/>
    <property type="molecule type" value="Genomic_DNA"/>
</dbReference>
<name>A0A080MAS6_9PROT</name>
<sequence>MIDKKWIGYTGPEVSFDIERGRLKFFAQAIGESNPIYLDQKAAQAAGYRDLPVPPTFLLAADLDSNELFSTLAKMGVSLGKILHGEQGYTYHQPVCAGETVTVCSRISDIYDKKGGALEFIVRDSSVTNASGELAAEFRSVIVVRN</sequence>
<dbReference type="CDD" id="cd03441">
    <property type="entry name" value="R_hydratase_like"/>
    <property type="match status" value="1"/>
</dbReference>
<dbReference type="SUPFAM" id="SSF54637">
    <property type="entry name" value="Thioesterase/thiol ester dehydrase-isomerase"/>
    <property type="match status" value="1"/>
</dbReference>
<feature type="domain" description="FAS1-like dehydratase" evidence="1">
    <location>
        <begin position="6"/>
        <end position="137"/>
    </location>
</feature>
<dbReference type="AlphaFoldDB" id="A0A080MAS6"/>
<dbReference type="STRING" id="1453999.AW06_000294"/>
<dbReference type="InterPro" id="IPR029069">
    <property type="entry name" value="HotDog_dom_sf"/>
</dbReference>
<dbReference type="RefSeq" id="WP_034944460.1">
    <property type="nucleotide sequence ID" value="NZ_JDST02000005.1"/>
</dbReference>
<dbReference type="InterPro" id="IPR016709">
    <property type="entry name" value="HadA-like"/>
</dbReference>
<organism evidence="2 3">
    <name type="scientific">Candidatus Accumulibacter cognatus</name>
    <dbReference type="NCBI Taxonomy" id="2954383"/>
    <lineage>
        <taxon>Bacteria</taxon>
        <taxon>Pseudomonadati</taxon>
        <taxon>Pseudomonadota</taxon>
        <taxon>Betaproteobacteria</taxon>
        <taxon>Candidatus Accumulibacter</taxon>
    </lineage>
</organism>
<dbReference type="Gene3D" id="3.10.129.10">
    <property type="entry name" value="Hotdog Thioesterase"/>
    <property type="match status" value="1"/>
</dbReference>
<keyword evidence="3" id="KW-1185">Reference proteome</keyword>